<dbReference type="InParanoid" id="Q0EYV8"/>
<reference evidence="1 2" key="1">
    <citation type="submission" date="2006-09" db="EMBL/GenBank/DDBJ databases">
        <authorList>
            <person name="Emerson D."/>
            <person name="Ferriera S."/>
            <person name="Johnson J."/>
            <person name="Kravitz S."/>
            <person name="Halpern A."/>
            <person name="Remington K."/>
            <person name="Beeson K."/>
            <person name="Tran B."/>
            <person name="Rogers Y.-H."/>
            <person name="Friedman R."/>
            <person name="Venter J.C."/>
        </authorList>
    </citation>
    <scope>NUCLEOTIDE SEQUENCE [LARGE SCALE GENOMIC DNA]</scope>
    <source>
        <strain evidence="1 2">PV-1</strain>
    </source>
</reference>
<dbReference type="HOGENOM" id="CLU_3374539_0_0_0"/>
<dbReference type="AlphaFoldDB" id="Q0EYV8"/>
<keyword evidence="2" id="KW-1185">Reference proteome</keyword>
<evidence type="ECO:0000313" key="1">
    <source>
        <dbReference type="EMBL" id="EAU54449.1"/>
    </source>
</evidence>
<dbReference type="EMBL" id="AATS01000008">
    <property type="protein sequence ID" value="EAU54449.1"/>
    <property type="molecule type" value="Genomic_DNA"/>
</dbReference>
<organism evidence="1 2">
    <name type="scientific">Mariprofundus ferrooxydans PV-1</name>
    <dbReference type="NCBI Taxonomy" id="314345"/>
    <lineage>
        <taxon>Bacteria</taxon>
        <taxon>Pseudomonadati</taxon>
        <taxon>Pseudomonadota</taxon>
        <taxon>Candidatius Mariprofundia</taxon>
        <taxon>Mariprofundales</taxon>
        <taxon>Mariprofundaceae</taxon>
        <taxon>Mariprofundus</taxon>
    </lineage>
</organism>
<name>Q0EYV8_9PROT</name>
<accession>Q0EYV8</accession>
<sequence length="34" mass="3988">MSGCDHRHPVHHAPVVDTRLARHVWPEYDDLIEV</sequence>
<evidence type="ECO:0000313" key="2">
    <source>
        <dbReference type="Proteomes" id="UP000005297"/>
    </source>
</evidence>
<proteinExistence type="predicted"/>
<protein>
    <submittedName>
        <fullName evidence="1">Uncharacterized protein</fullName>
    </submittedName>
</protein>
<dbReference type="Proteomes" id="UP000005297">
    <property type="component" value="Unassembled WGS sequence"/>
</dbReference>
<comment type="caution">
    <text evidence="1">The sequence shown here is derived from an EMBL/GenBank/DDBJ whole genome shotgun (WGS) entry which is preliminary data.</text>
</comment>
<gene>
    <name evidence="1" type="ORF">SPV1_08526</name>
</gene>